<reference evidence="6 7" key="1">
    <citation type="journal article" date="2019" name="Int. J. Syst. Evol. Microbiol.">
        <title>Undibacterium piscinae sp. nov., isolated from Korean shiner intestine.</title>
        <authorList>
            <person name="Lee S.Y."/>
            <person name="Kang W."/>
            <person name="Kim P.S."/>
            <person name="Kim H.S."/>
            <person name="Sung H."/>
            <person name="Shin N.R."/>
            <person name="Whon T.W."/>
            <person name="Yun J.H."/>
            <person name="Lee J.Y."/>
            <person name="Lee J.Y."/>
            <person name="Jung M.J."/>
            <person name="Jeong Y.S."/>
            <person name="Tak E.J."/>
            <person name="Han J.E."/>
            <person name="Hyun D.W."/>
            <person name="Kang M.S."/>
            <person name="Lee K.E."/>
            <person name="Lee B.H."/>
            <person name="Bae J.W."/>
        </authorList>
    </citation>
    <scope>NUCLEOTIDE SEQUENCE [LARGE SCALE GENOMIC DNA]</scope>
    <source>
        <strain evidence="6 7">S11R28</strain>
    </source>
</reference>
<dbReference type="SUPFAM" id="SSF74653">
    <property type="entry name" value="TolA/TonB C-terminal domain"/>
    <property type="match status" value="1"/>
</dbReference>
<dbReference type="GO" id="GO:0016020">
    <property type="term" value="C:membrane"/>
    <property type="evidence" value="ECO:0007669"/>
    <property type="project" value="UniProtKB-SubCell"/>
</dbReference>
<evidence type="ECO:0000256" key="4">
    <source>
        <dbReference type="ARBA" id="ARBA00023136"/>
    </source>
</evidence>
<evidence type="ECO:0000256" key="2">
    <source>
        <dbReference type="ARBA" id="ARBA00022692"/>
    </source>
</evidence>
<dbReference type="Pfam" id="PF03544">
    <property type="entry name" value="TonB_C"/>
    <property type="match status" value="1"/>
</dbReference>
<dbReference type="EMBL" id="CP051152">
    <property type="protein sequence ID" value="QJQ05843.1"/>
    <property type="molecule type" value="Genomic_DNA"/>
</dbReference>
<evidence type="ECO:0000259" key="5">
    <source>
        <dbReference type="Pfam" id="PF03544"/>
    </source>
</evidence>
<organism evidence="6 7">
    <name type="scientific">Undibacterium piscinae</name>
    <dbReference type="NCBI Taxonomy" id="2495591"/>
    <lineage>
        <taxon>Bacteria</taxon>
        <taxon>Pseudomonadati</taxon>
        <taxon>Pseudomonadota</taxon>
        <taxon>Betaproteobacteria</taxon>
        <taxon>Burkholderiales</taxon>
        <taxon>Oxalobacteraceae</taxon>
        <taxon>Undibacterium</taxon>
    </lineage>
</organism>
<accession>A0A6M4A431</accession>
<evidence type="ECO:0000313" key="6">
    <source>
        <dbReference type="EMBL" id="QJQ05843.1"/>
    </source>
</evidence>
<keyword evidence="2" id="KW-0812">Transmembrane</keyword>
<dbReference type="GO" id="GO:0055085">
    <property type="term" value="P:transmembrane transport"/>
    <property type="evidence" value="ECO:0007669"/>
    <property type="project" value="InterPro"/>
</dbReference>
<comment type="subcellular location">
    <subcellularLocation>
        <location evidence="1">Membrane</location>
        <topology evidence="1">Single-pass membrane protein</topology>
    </subcellularLocation>
</comment>
<dbReference type="InterPro" id="IPR006260">
    <property type="entry name" value="TonB/TolA_C"/>
</dbReference>
<proteinExistence type="predicted"/>
<evidence type="ECO:0000313" key="7">
    <source>
        <dbReference type="Proteomes" id="UP000274350"/>
    </source>
</evidence>
<dbReference type="Gene3D" id="3.30.1150.10">
    <property type="match status" value="1"/>
</dbReference>
<gene>
    <name evidence="6" type="ORF">EJG51_008285</name>
</gene>
<name>A0A6M4A431_9BURK</name>
<dbReference type="InterPro" id="IPR037682">
    <property type="entry name" value="TonB_C"/>
</dbReference>
<feature type="domain" description="TonB C-terminal" evidence="5">
    <location>
        <begin position="80"/>
        <end position="144"/>
    </location>
</feature>
<evidence type="ECO:0000256" key="1">
    <source>
        <dbReference type="ARBA" id="ARBA00004167"/>
    </source>
</evidence>
<keyword evidence="3" id="KW-1133">Transmembrane helix</keyword>
<dbReference type="Proteomes" id="UP000274350">
    <property type="component" value="Chromosome"/>
</dbReference>
<dbReference type="NCBIfam" id="TIGR01352">
    <property type="entry name" value="tonB_Cterm"/>
    <property type="match status" value="1"/>
</dbReference>
<dbReference type="KEGG" id="upi:EJG51_008285"/>
<dbReference type="AlphaFoldDB" id="A0A6M4A431"/>
<sequence length="165" mass="18840">MSGNQVWSKDIFNSDLANRSKQQLRDMDALRAAPPVARKTEADERSRRRSILGSLEREVPLRMYVDSWRQKIERNGNLNYSQVSKDKARGDPVALVVLRSDGSVEEVAILRSSGRADLDEAVKRIVRVNAPYAAFPPNIAAKYDVIEIRRIWSFEDSLKLVEELR</sequence>
<keyword evidence="7" id="KW-1185">Reference proteome</keyword>
<protein>
    <submittedName>
        <fullName evidence="6">TonB family protein</fullName>
    </submittedName>
</protein>
<evidence type="ECO:0000256" key="3">
    <source>
        <dbReference type="ARBA" id="ARBA00022989"/>
    </source>
</evidence>
<keyword evidence="4" id="KW-0472">Membrane</keyword>